<gene>
    <name evidence="2" type="ORF">J2S15_001941</name>
</gene>
<feature type="transmembrane region" description="Helical" evidence="1">
    <location>
        <begin position="9"/>
        <end position="29"/>
    </location>
</feature>
<evidence type="ECO:0008006" key="4">
    <source>
        <dbReference type="Google" id="ProtNLM"/>
    </source>
</evidence>
<keyword evidence="1" id="KW-0472">Membrane</keyword>
<evidence type="ECO:0000313" key="3">
    <source>
        <dbReference type="Proteomes" id="UP001230220"/>
    </source>
</evidence>
<comment type="caution">
    <text evidence="2">The sequence shown here is derived from an EMBL/GenBank/DDBJ whole genome shotgun (WGS) entry which is preliminary data.</text>
</comment>
<organism evidence="2 3">
    <name type="scientific">Breznakia pachnodae</name>
    <dbReference type="NCBI Taxonomy" id="265178"/>
    <lineage>
        <taxon>Bacteria</taxon>
        <taxon>Bacillati</taxon>
        <taxon>Bacillota</taxon>
        <taxon>Erysipelotrichia</taxon>
        <taxon>Erysipelotrichales</taxon>
        <taxon>Erysipelotrichaceae</taxon>
        <taxon>Breznakia</taxon>
    </lineage>
</organism>
<feature type="transmembrane region" description="Helical" evidence="1">
    <location>
        <begin position="35"/>
        <end position="56"/>
    </location>
</feature>
<proteinExistence type="predicted"/>
<evidence type="ECO:0000256" key="1">
    <source>
        <dbReference type="SAM" id="Phobius"/>
    </source>
</evidence>
<sequence length="135" mass="15616">MKYFFKNYLPYGCMGAVIATVVNCIYAIVRNGNETPIEVLILIGITMVLTVVSYLLSQVDFKSERMLYLCEYLSYMAIIVVSCLIVANPDAMPRMLIEWLAWATSIYVFIRCYVNKVFMDDVKKMNEDLKQLHKN</sequence>
<protein>
    <recommendedName>
        <fullName evidence="4">DUF3021 family protein</fullName>
    </recommendedName>
</protein>
<evidence type="ECO:0000313" key="2">
    <source>
        <dbReference type="EMBL" id="MDQ0361194.1"/>
    </source>
</evidence>
<dbReference type="RefSeq" id="WP_307407713.1">
    <property type="nucleotide sequence ID" value="NZ_JAUSUR010000003.1"/>
</dbReference>
<name>A0ABU0E2U1_9FIRM</name>
<dbReference type="EMBL" id="JAUSUR010000003">
    <property type="protein sequence ID" value="MDQ0361194.1"/>
    <property type="molecule type" value="Genomic_DNA"/>
</dbReference>
<dbReference type="Pfam" id="PF11457">
    <property type="entry name" value="DUF3021"/>
    <property type="match status" value="1"/>
</dbReference>
<keyword evidence="1" id="KW-0812">Transmembrane</keyword>
<reference evidence="2 3" key="1">
    <citation type="submission" date="2023-07" db="EMBL/GenBank/DDBJ databases">
        <title>Genomic Encyclopedia of Type Strains, Phase IV (KMG-IV): sequencing the most valuable type-strain genomes for metagenomic binning, comparative biology and taxonomic classification.</title>
        <authorList>
            <person name="Goeker M."/>
        </authorList>
    </citation>
    <scope>NUCLEOTIDE SEQUENCE [LARGE SCALE GENOMIC DNA]</scope>
    <source>
        <strain evidence="2 3">DSM 16784</strain>
    </source>
</reference>
<keyword evidence="3" id="KW-1185">Reference proteome</keyword>
<accession>A0ABU0E2U1</accession>
<dbReference type="InterPro" id="IPR021560">
    <property type="entry name" value="DUF3021"/>
</dbReference>
<feature type="transmembrane region" description="Helical" evidence="1">
    <location>
        <begin position="68"/>
        <end position="87"/>
    </location>
</feature>
<feature type="transmembrane region" description="Helical" evidence="1">
    <location>
        <begin position="99"/>
        <end position="118"/>
    </location>
</feature>
<dbReference type="Proteomes" id="UP001230220">
    <property type="component" value="Unassembled WGS sequence"/>
</dbReference>
<keyword evidence="1" id="KW-1133">Transmembrane helix</keyword>